<gene>
    <name evidence="2" type="ORF">PPRIM_AZ9-3.1.T0100069</name>
</gene>
<evidence type="ECO:0000313" key="2">
    <source>
        <dbReference type="EMBL" id="CAD8045872.1"/>
    </source>
</evidence>
<evidence type="ECO:0000256" key="1">
    <source>
        <dbReference type="SAM" id="MobiDB-lite"/>
    </source>
</evidence>
<feature type="compositionally biased region" description="Low complexity" evidence="1">
    <location>
        <begin position="75"/>
        <end position="92"/>
    </location>
</feature>
<feature type="region of interest" description="Disordered" evidence="1">
    <location>
        <begin position="1"/>
        <end position="22"/>
    </location>
</feature>
<dbReference type="EMBL" id="CAJJDM010000007">
    <property type="protein sequence ID" value="CAD8045872.1"/>
    <property type="molecule type" value="Genomic_DNA"/>
</dbReference>
<evidence type="ECO:0000313" key="3">
    <source>
        <dbReference type="Proteomes" id="UP000688137"/>
    </source>
</evidence>
<dbReference type="OMA" id="LIYMLSC"/>
<name>A0A8S1JT32_PARPR</name>
<dbReference type="AlphaFoldDB" id="A0A8S1JT32"/>
<feature type="region of interest" description="Disordered" evidence="1">
    <location>
        <begin position="50"/>
        <end position="92"/>
    </location>
</feature>
<organism evidence="2 3">
    <name type="scientific">Paramecium primaurelia</name>
    <dbReference type="NCBI Taxonomy" id="5886"/>
    <lineage>
        <taxon>Eukaryota</taxon>
        <taxon>Sar</taxon>
        <taxon>Alveolata</taxon>
        <taxon>Ciliophora</taxon>
        <taxon>Intramacronucleata</taxon>
        <taxon>Oligohymenophorea</taxon>
        <taxon>Peniculida</taxon>
        <taxon>Parameciidae</taxon>
        <taxon>Paramecium</taxon>
    </lineage>
</organism>
<reference evidence="2" key="1">
    <citation type="submission" date="2021-01" db="EMBL/GenBank/DDBJ databases">
        <authorList>
            <consortium name="Genoscope - CEA"/>
            <person name="William W."/>
        </authorList>
    </citation>
    <scope>NUCLEOTIDE SEQUENCE</scope>
</reference>
<protein>
    <submittedName>
        <fullName evidence="2">Uncharacterized protein</fullName>
    </submittedName>
</protein>
<comment type="caution">
    <text evidence="2">The sequence shown here is derived from an EMBL/GenBank/DDBJ whole genome shotgun (WGS) entry which is preliminary data.</text>
</comment>
<accession>A0A8S1JT32</accession>
<feature type="compositionally biased region" description="Basic and acidic residues" evidence="1">
    <location>
        <begin position="1"/>
        <end position="11"/>
    </location>
</feature>
<sequence length="355" mass="42250">MNNNEDKKQIERLGTASTMDQTFQQSQFQQEYQKRVNFIQVNLFSKNIKSDLNQKQNNRYSRPQITNESKDQEDQQQQTLHNQQQYINQQQNSQSKQKQIQIKQYNQSQYLVEDRQEEYNSEFDNENLESPIPKQKKGKGEHLYVNCQMQALSEILVKYHIQELNQPYLKRKTLAKCCCFTLKTKQSFYQIQKQIIINEGKMPYNENDINHCNLLYSILYQMYQLEKLTKKKSKEIESKQTIVFQLIYMLSCITLFKDDLLLLTNNDKDKVIANLFMISKCIFEILLSGVLDPIFKQSDNNGETLHNTLTSIHMGMFLMVCRDNLNQEKEIVQNLQNKNIKSLIDLWKQKKFENN</sequence>
<feature type="compositionally biased region" description="Polar residues" evidence="1">
    <location>
        <begin position="50"/>
        <end position="67"/>
    </location>
</feature>
<proteinExistence type="predicted"/>
<keyword evidence="3" id="KW-1185">Reference proteome</keyword>
<dbReference type="Proteomes" id="UP000688137">
    <property type="component" value="Unassembled WGS sequence"/>
</dbReference>